<keyword evidence="1" id="KW-0812">Transmembrane</keyword>
<keyword evidence="1" id="KW-1133">Transmembrane helix</keyword>
<evidence type="ECO:0000256" key="1">
    <source>
        <dbReference type="SAM" id="Phobius"/>
    </source>
</evidence>
<evidence type="ECO:0000313" key="3">
    <source>
        <dbReference type="Proteomes" id="UP001380365"/>
    </source>
</evidence>
<comment type="caution">
    <text evidence="2">The sequence shown here is derived from an EMBL/GenBank/DDBJ whole genome shotgun (WGS) entry which is preliminary data.</text>
</comment>
<evidence type="ECO:0000313" key="2">
    <source>
        <dbReference type="EMBL" id="MEJ5095532.1"/>
    </source>
</evidence>
<keyword evidence="1" id="KW-0472">Membrane</keyword>
<dbReference type="Proteomes" id="UP001380365">
    <property type="component" value="Unassembled WGS sequence"/>
</dbReference>
<organism evidence="2 3">
    <name type="scientific">Sphingomonas molluscorum</name>
    <dbReference type="NCBI Taxonomy" id="418184"/>
    <lineage>
        <taxon>Bacteria</taxon>
        <taxon>Pseudomonadati</taxon>
        <taxon>Pseudomonadota</taxon>
        <taxon>Alphaproteobacteria</taxon>
        <taxon>Sphingomonadales</taxon>
        <taxon>Sphingomonadaceae</taxon>
        <taxon>Sphingomonas</taxon>
    </lineage>
</organism>
<sequence length="61" mass="6385">MTYRRPSAPAVRRIVTVAAVGNGAGLFLAIDGHPELAIVAVSLATAAALTILRYLVRPEGR</sequence>
<gene>
    <name evidence="2" type="ORF">WH159_13405</name>
</gene>
<dbReference type="RefSeq" id="WP_132882224.1">
    <property type="nucleotide sequence ID" value="NZ_JBBGZA010000001.1"/>
</dbReference>
<feature type="transmembrane region" description="Helical" evidence="1">
    <location>
        <begin position="12"/>
        <end position="30"/>
    </location>
</feature>
<feature type="transmembrane region" description="Helical" evidence="1">
    <location>
        <begin position="36"/>
        <end position="56"/>
    </location>
</feature>
<keyword evidence="3" id="KW-1185">Reference proteome</keyword>
<protein>
    <submittedName>
        <fullName evidence="2">Uncharacterized protein</fullName>
    </submittedName>
</protein>
<name>A0ABU8Q7P8_9SPHN</name>
<dbReference type="EMBL" id="JBBGZA010000001">
    <property type="protein sequence ID" value="MEJ5095532.1"/>
    <property type="molecule type" value="Genomic_DNA"/>
</dbReference>
<accession>A0ABU8Q7P8</accession>
<reference evidence="2 3" key="1">
    <citation type="submission" date="2023-12" db="EMBL/GenBank/DDBJ databases">
        <title>Gut-associated functions are favored during microbiome assembly across C. elegans life.</title>
        <authorList>
            <person name="Zimmermann J."/>
        </authorList>
    </citation>
    <scope>NUCLEOTIDE SEQUENCE [LARGE SCALE GENOMIC DNA]</scope>
    <source>
        <strain evidence="2 3">JUb134</strain>
    </source>
</reference>
<proteinExistence type="predicted"/>